<organism evidence="2 3">
    <name type="scientific">Clostridium malenominatum</name>
    <dbReference type="NCBI Taxonomy" id="1539"/>
    <lineage>
        <taxon>Bacteria</taxon>
        <taxon>Bacillati</taxon>
        <taxon>Bacillota</taxon>
        <taxon>Clostridia</taxon>
        <taxon>Eubacteriales</taxon>
        <taxon>Clostridiaceae</taxon>
        <taxon>Clostridium</taxon>
    </lineage>
</organism>
<dbReference type="Proteomes" id="UP001500339">
    <property type="component" value="Unassembled WGS sequence"/>
</dbReference>
<dbReference type="SUPFAM" id="SSF55729">
    <property type="entry name" value="Acyl-CoA N-acyltransferases (Nat)"/>
    <property type="match status" value="1"/>
</dbReference>
<dbReference type="InterPro" id="IPR016181">
    <property type="entry name" value="Acyl_CoA_acyltransferase"/>
</dbReference>
<accession>A0ABN1J0Q1</accession>
<dbReference type="Gene3D" id="3.40.630.30">
    <property type="match status" value="2"/>
</dbReference>
<sequence length="412" mass="47613">MYSIVKLKEDELKNAVKTFSNAYPGVPVSLEQYEERILAINKYSFVNFYGVYDEDNLIGGMRLHDFNMNLLQQKITAGGVGSVAVDLLRKKEKVAKEMIKFFLYHFREKGASMALLYPFNPEFYKKMGFGFGTSMNQFKICPKNLPKGYSKKNIKLLTVDDAEAMCIFYNKMVDKTNGLIEKCTNEFKGLFRDPSNKVFGYKVNGEILGYMVLQFRKGDVESFLINDIFISEILFHNSEVFLELMTFLNSQSDQFRYIIINTQDENFRFALKDPRNNSSRLLISVYHECSAQGTGIMYRVINVKKLFQDLKEHNFNNISCKLKLKINDTFMEENNDSYIIQFIDGKATCVDEGEYDVELSIDIADFSSLITCVVDLKSLYRYGLVKLSKDEYLNKLNTIFASDEKPRCLTSF</sequence>
<dbReference type="InterPro" id="IPR025559">
    <property type="entry name" value="Eis_dom"/>
</dbReference>
<dbReference type="EMBL" id="BAAACF010000001">
    <property type="protein sequence ID" value="GAA0725065.1"/>
    <property type="molecule type" value="Genomic_DNA"/>
</dbReference>
<dbReference type="PANTHER" id="PTHR37817">
    <property type="entry name" value="N-ACETYLTRANSFERASE EIS"/>
    <property type="match status" value="1"/>
</dbReference>
<dbReference type="SUPFAM" id="SSF55718">
    <property type="entry name" value="SCP-like"/>
    <property type="match status" value="1"/>
</dbReference>
<protein>
    <submittedName>
        <fullName evidence="2">GNAT family N-acetyltransferase</fullName>
    </submittedName>
</protein>
<comment type="caution">
    <text evidence="2">The sequence shown here is derived from an EMBL/GenBank/DDBJ whole genome shotgun (WGS) entry which is preliminary data.</text>
</comment>
<evidence type="ECO:0000313" key="2">
    <source>
        <dbReference type="EMBL" id="GAA0725065.1"/>
    </source>
</evidence>
<proteinExistence type="predicted"/>
<name>A0ABN1J0Q1_9CLOT</name>
<dbReference type="RefSeq" id="WP_343769249.1">
    <property type="nucleotide sequence ID" value="NZ_BAAACF010000001.1"/>
</dbReference>
<evidence type="ECO:0000259" key="1">
    <source>
        <dbReference type="PROSITE" id="PS51186"/>
    </source>
</evidence>
<dbReference type="InterPro" id="IPR000182">
    <property type="entry name" value="GNAT_dom"/>
</dbReference>
<feature type="domain" description="N-acetyltransferase" evidence="1">
    <location>
        <begin position="2"/>
        <end position="152"/>
    </location>
</feature>
<dbReference type="InterPro" id="IPR051554">
    <property type="entry name" value="Acetyltransferase_Eis"/>
</dbReference>
<gene>
    <name evidence="2" type="ORF">GCM10008905_19800</name>
</gene>
<dbReference type="Pfam" id="PF13530">
    <property type="entry name" value="SCP2_2"/>
    <property type="match status" value="1"/>
</dbReference>
<dbReference type="PANTHER" id="PTHR37817:SF1">
    <property type="entry name" value="N-ACETYLTRANSFERASE EIS"/>
    <property type="match status" value="1"/>
</dbReference>
<keyword evidence="3" id="KW-1185">Reference proteome</keyword>
<evidence type="ECO:0000313" key="3">
    <source>
        <dbReference type="Proteomes" id="UP001500339"/>
    </source>
</evidence>
<dbReference type="Pfam" id="PF13527">
    <property type="entry name" value="Acetyltransf_9"/>
    <property type="match status" value="1"/>
</dbReference>
<dbReference type="PROSITE" id="PS51186">
    <property type="entry name" value="GNAT"/>
    <property type="match status" value="1"/>
</dbReference>
<dbReference type="Gene3D" id="3.30.1050.10">
    <property type="entry name" value="SCP2 sterol-binding domain"/>
    <property type="match status" value="1"/>
</dbReference>
<reference evidence="2 3" key="1">
    <citation type="journal article" date="2019" name="Int. J. Syst. Evol. Microbiol.">
        <title>The Global Catalogue of Microorganisms (GCM) 10K type strain sequencing project: providing services to taxonomists for standard genome sequencing and annotation.</title>
        <authorList>
            <consortium name="The Broad Institute Genomics Platform"/>
            <consortium name="The Broad Institute Genome Sequencing Center for Infectious Disease"/>
            <person name="Wu L."/>
            <person name="Ma J."/>
        </authorList>
    </citation>
    <scope>NUCLEOTIDE SEQUENCE [LARGE SCALE GENOMIC DNA]</scope>
    <source>
        <strain evidence="2 3">JCM 1405</strain>
    </source>
</reference>
<dbReference type="InterPro" id="IPR036527">
    <property type="entry name" value="SCP2_sterol-bd_dom_sf"/>
</dbReference>